<dbReference type="InterPro" id="IPR038495">
    <property type="entry name" value="ATPase_E_C"/>
</dbReference>
<evidence type="ECO:0000313" key="2">
    <source>
        <dbReference type="EMBL" id="SDQ05749.1"/>
    </source>
</evidence>
<reference evidence="3" key="1">
    <citation type="submission" date="2016-10" db="EMBL/GenBank/DDBJ databases">
        <authorList>
            <person name="Varghese N."/>
            <person name="Submissions S."/>
        </authorList>
    </citation>
    <scope>NUCLEOTIDE SEQUENCE [LARGE SCALE GENOMIC DNA]</scope>
    <source>
        <strain evidence="3">MPL-11</strain>
    </source>
</reference>
<dbReference type="AlphaFoldDB" id="A0A1H0XSD7"/>
<dbReference type="SUPFAM" id="SSF160527">
    <property type="entry name" value="V-type ATPase subunit E-like"/>
    <property type="match status" value="1"/>
</dbReference>
<evidence type="ECO:0000256" key="1">
    <source>
        <dbReference type="SAM" id="Coils"/>
    </source>
</evidence>
<feature type="coiled-coil region" evidence="1">
    <location>
        <begin position="9"/>
        <end position="44"/>
    </location>
</feature>
<protein>
    <submittedName>
        <fullName evidence="2">V/A-type H+-transporting ATPase subunit E</fullName>
    </submittedName>
</protein>
<evidence type="ECO:0000313" key="3">
    <source>
        <dbReference type="Proteomes" id="UP000199481"/>
    </source>
</evidence>
<dbReference type="EMBL" id="FNJW01000008">
    <property type="protein sequence ID" value="SDQ05749.1"/>
    <property type="molecule type" value="Genomic_DNA"/>
</dbReference>
<accession>A0A1H0XSD7</accession>
<keyword evidence="1" id="KW-0175">Coiled coil</keyword>
<keyword evidence="3" id="KW-1185">Reference proteome</keyword>
<dbReference type="RefSeq" id="WP_089974788.1">
    <property type="nucleotide sequence ID" value="NZ_CP084916.1"/>
</dbReference>
<proteinExistence type="predicted"/>
<name>A0A1H0XSD7_9LACT</name>
<dbReference type="Gene3D" id="3.30.2320.30">
    <property type="entry name" value="ATP synthase, E subunit, C-terminal"/>
    <property type="match status" value="1"/>
</dbReference>
<sequence>MSDLKLLTERLIENKKAEVQEKIKEAEAEKAQLLEESARNLAEEKAKQISLIDSRLARKFEQDKHTLQINKRNQVLFEKQKVLTVVFNEAEEQMNQWTNSEFQQFLLAVLTQHKDSDSIELIVGQESVNKITNDWINKVAKEVVNVQLSTKTISKKNGFVLKKSGIEYNYLFDELVKDIKGQLVSSVSKQLFD</sequence>
<dbReference type="OrthoDB" id="2166166at2"/>
<organism evidence="2 3">
    <name type="scientific">Carnobacterium viridans</name>
    <dbReference type="NCBI Taxonomy" id="174587"/>
    <lineage>
        <taxon>Bacteria</taxon>
        <taxon>Bacillati</taxon>
        <taxon>Bacillota</taxon>
        <taxon>Bacilli</taxon>
        <taxon>Lactobacillales</taxon>
        <taxon>Carnobacteriaceae</taxon>
        <taxon>Carnobacterium</taxon>
    </lineage>
</organism>
<dbReference type="Proteomes" id="UP000199481">
    <property type="component" value="Unassembled WGS sequence"/>
</dbReference>
<gene>
    <name evidence="2" type="ORF">SAMN04487752_0434</name>
</gene>